<dbReference type="CDD" id="cd17906">
    <property type="entry name" value="CheX"/>
    <property type="match status" value="1"/>
</dbReference>
<dbReference type="eggNOG" id="COG1406">
    <property type="taxonomic scope" value="Bacteria"/>
</dbReference>
<name>A0L6L7_MAGMM</name>
<reference evidence="3 4" key="2">
    <citation type="journal article" date="2012" name="Int. J. Syst. Evol. Microbiol.">
        <title>Magnetococcus marinus gen. nov., sp. nov., a marine, magnetotactic bacterium that represents a novel lineage (Magnetococcaceae fam. nov.; Magnetococcales ord. nov.) at the base of the Alphaproteobacteria.</title>
        <authorList>
            <person name="Bazylinski D.A."/>
            <person name="Williams T.J."/>
            <person name="Lefevre C.T."/>
            <person name="Berg R.J."/>
            <person name="Zhang C.L."/>
            <person name="Bowser S.S."/>
            <person name="Dean A.J."/>
            <person name="Beveridge T.J."/>
        </authorList>
    </citation>
    <scope>NUCLEOTIDE SEQUENCE [LARGE SCALE GENOMIC DNA]</scope>
    <source>
        <strain evidence="4">ATCC BAA-1437 / JCM 17883 / MC-1</strain>
    </source>
</reference>
<dbReference type="HOGENOM" id="CLU_1658676_0_0_5"/>
<dbReference type="GO" id="GO:0006935">
    <property type="term" value="P:chemotaxis"/>
    <property type="evidence" value="ECO:0007669"/>
    <property type="project" value="UniProtKB-KW"/>
</dbReference>
<evidence type="ECO:0000259" key="2">
    <source>
        <dbReference type="Pfam" id="PF13690"/>
    </source>
</evidence>
<dbReference type="Pfam" id="PF13690">
    <property type="entry name" value="CheX"/>
    <property type="match status" value="1"/>
</dbReference>
<dbReference type="InterPro" id="IPR028051">
    <property type="entry name" value="CheX-like_dom"/>
</dbReference>
<dbReference type="InterPro" id="IPR028976">
    <property type="entry name" value="CheC-like_sf"/>
</dbReference>
<organism evidence="3 4">
    <name type="scientific">Magnetococcus marinus (strain ATCC BAA-1437 / JCM 17883 / MC-1)</name>
    <dbReference type="NCBI Taxonomy" id="156889"/>
    <lineage>
        <taxon>Bacteria</taxon>
        <taxon>Pseudomonadati</taxon>
        <taxon>Pseudomonadota</taxon>
        <taxon>Magnetococcia</taxon>
        <taxon>Magnetococcales</taxon>
        <taxon>Magnetococcaceae</taxon>
        <taxon>Magnetococcus</taxon>
    </lineage>
</organism>
<proteinExistence type="predicted"/>
<reference evidence="4" key="1">
    <citation type="journal article" date="2009" name="Appl. Environ. Microbiol.">
        <title>Complete genome sequence of the chemolithoautotrophic marine magnetotactic coccus strain MC-1.</title>
        <authorList>
            <person name="Schubbe S."/>
            <person name="Williams T.J."/>
            <person name="Xie G."/>
            <person name="Kiss H.E."/>
            <person name="Brettin T.S."/>
            <person name="Martinez D."/>
            <person name="Ross C.A."/>
            <person name="Schuler D."/>
            <person name="Cox B.L."/>
            <person name="Nealson K.H."/>
            <person name="Bazylinski D.A."/>
        </authorList>
    </citation>
    <scope>NUCLEOTIDE SEQUENCE [LARGE SCALE GENOMIC DNA]</scope>
    <source>
        <strain evidence="4">ATCC BAA-1437 / JCM 17883 / MC-1</strain>
    </source>
</reference>
<dbReference type="KEGG" id="mgm:Mmc1_1092"/>
<dbReference type="SUPFAM" id="SSF103039">
    <property type="entry name" value="CheC-like"/>
    <property type="match status" value="1"/>
</dbReference>
<keyword evidence="4" id="KW-1185">Reference proteome</keyword>
<evidence type="ECO:0000256" key="1">
    <source>
        <dbReference type="ARBA" id="ARBA00022500"/>
    </source>
</evidence>
<dbReference type="Gene3D" id="3.40.1550.10">
    <property type="entry name" value="CheC-like"/>
    <property type="match status" value="1"/>
</dbReference>
<dbReference type="PANTHER" id="PTHR39452">
    <property type="entry name" value="CHEY-P PHOSPHATASE CHEX"/>
    <property type="match status" value="1"/>
</dbReference>
<protein>
    <submittedName>
        <fullName evidence="3">Putative chemotaxis protein CheX</fullName>
    </submittedName>
</protein>
<dbReference type="Proteomes" id="UP000002586">
    <property type="component" value="Chromosome"/>
</dbReference>
<feature type="domain" description="Chemotaxis phosphatase CheX-like" evidence="2">
    <location>
        <begin position="49"/>
        <end position="128"/>
    </location>
</feature>
<gene>
    <name evidence="3" type="ordered locus">Mmc1_1092</name>
</gene>
<dbReference type="OrthoDB" id="9790435at2"/>
<evidence type="ECO:0000313" key="3">
    <source>
        <dbReference type="EMBL" id="ABK43610.1"/>
    </source>
</evidence>
<sequence>MSMESDISTAVKTGVRDIAITFLSMDVTAGPTLVRDVNGDYAPPEAETSALILLNGAVQGGLFLSAPEHVAMAMTSALLGETLEEMGEEVYDGFGEVANMVAGSIQTELAVEHGEINLSPPSILGQNGVFEANSREFNHSVRQFFKTPVGPFFVEIFYT</sequence>
<dbReference type="PANTHER" id="PTHR39452:SF1">
    <property type="entry name" value="CHEY-P PHOSPHATASE CHEX"/>
    <property type="match status" value="1"/>
</dbReference>
<dbReference type="EMBL" id="CP000471">
    <property type="protein sequence ID" value="ABK43610.1"/>
    <property type="molecule type" value="Genomic_DNA"/>
</dbReference>
<dbReference type="InterPro" id="IPR038756">
    <property type="entry name" value="CheX-like"/>
</dbReference>
<dbReference type="AlphaFoldDB" id="A0L6L7"/>
<dbReference type="RefSeq" id="WP_011712767.1">
    <property type="nucleotide sequence ID" value="NC_008576.1"/>
</dbReference>
<dbReference type="STRING" id="156889.Mmc1_1092"/>
<evidence type="ECO:0000313" key="4">
    <source>
        <dbReference type="Proteomes" id="UP000002586"/>
    </source>
</evidence>
<accession>A0L6L7</accession>
<keyword evidence="1" id="KW-0145">Chemotaxis</keyword>